<evidence type="ECO:0000259" key="2">
    <source>
        <dbReference type="Pfam" id="PF09423"/>
    </source>
</evidence>
<keyword evidence="1" id="KW-0732">Signal</keyword>
<evidence type="ECO:0000313" key="4">
    <source>
        <dbReference type="EMBL" id="TXB67688.1"/>
    </source>
</evidence>
<dbReference type="InterPro" id="IPR038607">
    <property type="entry name" value="PhoD-like_sf"/>
</dbReference>
<feature type="domain" description="DUF7800" evidence="3">
    <location>
        <begin position="22"/>
        <end position="110"/>
    </location>
</feature>
<sequence length="436" mass="49705">MSSWFVLLFVALSPAWAQSSLLQSGPMLGYNEMKEVLLWVQTTAAAEVQFAYWPQSEPSNRRLTAVKQTQAEEAFTAKLLADELAPGAAYSYELLINGKKVELPYPTEFSTQPLWQWRTDPPEFNVAIGSCAYINEEVYDRPGTPYGSEYEIFEAIHSKRPDAMVWLGDNFYLREADWFTASGILHRYTHTRSLPEMQPLLASTHHYAIWDDHDFGPNDSDRSFVHKDKTLRAFDLFWGNPTVGIPGQEGGITSYFQYNDIEFFLLDNRYFRSPNRRASGERTILGEAQLEWLIDALSSSRAPFKMVCIGGQVLNTVARYENYANYAEERAYLLNRIEEEGIRNVVFLTGDRHHSELSQYRNSAGYTVTDLTISPLTAGTGHTVEEENRLRVPGTLLSQHNFAVLNFSGERRSRKLNITVFDKDGVQLWAKEIASE</sequence>
<dbReference type="InterPro" id="IPR056702">
    <property type="entry name" value="DUF7800"/>
</dbReference>
<feature type="domain" description="PhoD-like phosphatase metallophosphatase" evidence="2">
    <location>
        <begin position="148"/>
        <end position="390"/>
    </location>
</feature>
<dbReference type="Pfam" id="PF09423">
    <property type="entry name" value="PhoD"/>
    <property type="match status" value="1"/>
</dbReference>
<dbReference type="SUPFAM" id="SSF56300">
    <property type="entry name" value="Metallo-dependent phosphatases"/>
    <property type="match status" value="1"/>
</dbReference>
<evidence type="ECO:0000259" key="3">
    <source>
        <dbReference type="Pfam" id="PF25077"/>
    </source>
</evidence>
<dbReference type="InterPro" id="IPR018946">
    <property type="entry name" value="PhoD-like_MPP"/>
</dbReference>
<dbReference type="Gene3D" id="3.60.21.70">
    <property type="entry name" value="PhoD-like phosphatase"/>
    <property type="match status" value="1"/>
</dbReference>
<dbReference type="InterPro" id="IPR029052">
    <property type="entry name" value="Metallo-depent_PP-like"/>
</dbReference>
<dbReference type="PANTHER" id="PTHR33987">
    <property type="entry name" value="CALCINEURIN-LIKE METALLO-PHOSPHOESTERASE SUPERFAMILY PROTEIN"/>
    <property type="match status" value="1"/>
</dbReference>
<comment type="caution">
    <text evidence="4">The sequence shown here is derived from an EMBL/GenBank/DDBJ whole genome shotgun (WGS) entry which is preliminary data.</text>
</comment>
<dbReference type="PANTHER" id="PTHR33987:SF1">
    <property type="entry name" value="CALCINEURIN-LIKE METALLO-PHOSPHOESTERASE SUPERFAMILY PROTEIN"/>
    <property type="match status" value="1"/>
</dbReference>
<dbReference type="CDD" id="cd07389">
    <property type="entry name" value="MPP_PhoD"/>
    <property type="match status" value="1"/>
</dbReference>
<gene>
    <name evidence="4" type="ORF">FRY97_04445</name>
</gene>
<name>A0A5C6RZ61_9BACT</name>
<evidence type="ECO:0000313" key="5">
    <source>
        <dbReference type="Proteomes" id="UP000321580"/>
    </source>
</evidence>
<keyword evidence="5" id="KW-1185">Reference proteome</keyword>
<dbReference type="EMBL" id="VOOR01000006">
    <property type="protein sequence ID" value="TXB67688.1"/>
    <property type="molecule type" value="Genomic_DNA"/>
</dbReference>
<feature type="signal peptide" evidence="1">
    <location>
        <begin position="1"/>
        <end position="17"/>
    </location>
</feature>
<dbReference type="Proteomes" id="UP000321580">
    <property type="component" value="Unassembled WGS sequence"/>
</dbReference>
<dbReference type="OrthoDB" id="9763616at2"/>
<dbReference type="AlphaFoldDB" id="A0A5C6RZ61"/>
<accession>A0A5C6RZ61</accession>
<evidence type="ECO:0000256" key="1">
    <source>
        <dbReference type="SAM" id="SignalP"/>
    </source>
</evidence>
<dbReference type="Pfam" id="PF25077">
    <property type="entry name" value="DUF7800"/>
    <property type="match status" value="1"/>
</dbReference>
<proteinExistence type="predicted"/>
<feature type="chain" id="PRO_5022813915" evidence="1">
    <location>
        <begin position="18"/>
        <end position="436"/>
    </location>
</feature>
<organism evidence="4 5">
    <name type="scientific">Phaeodactylibacter luteus</name>
    <dbReference type="NCBI Taxonomy" id="1564516"/>
    <lineage>
        <taxon>Bacteria</taxon>
        <taxon>Pseudomonadati</taxon>
        <taxon>Bacteroidota</taxon>
        <taxon>Saprospiria</taxon>
        <taxon>Saprospirales</taxon>
        <taxon>Haliscomenobacteraceae</taxon>
        <taxon>Phaeodactylibacter</taxon>
    </lineage>
</organism>
<protein>
    <submittedName>
        <fullName evidence="4">Alkaline phosphatase family protein</fullName>
    </submittedName>
</protein>
<reference evidence="4 5" key="1">
    <citation type="submission" date="2019-08" db="EMBL/GenBank/DDBJ databases">
        <title>Genome of Phaeodactylibacter luteus.</title>
        <authorList>
            <person name="Bowman J.P."/>
        </authorList>
    </citation>
    <scope>NUCLEOTIDE SEQUENCE [LARGE SCALE GENOMIC DNA]</scope>
    <source>
        <strain evidence="4 5">KCTC 42180</strain>
    </source>
</reference>